<dbReference type="AlphaFoldDB" id="A0A075QX92"/>
<dbReference type="EMBL" id="CP007806">
    <property type="protein sequence ID" value="AIG25012.1"/>
    <property type="molecule type" value="Genomic_DNA"/>
</dbReference>
<name>A0A075QX92_BRELA</name>
<dbReference type="InterPro" id="IPR000361">
    <property type="entry name" value="ATAP_core_dom"/>
</dbReference>
<protein>
    <submittedName>
        <fullName evidence="2">Iron-sulfur cluster assembly protein</fullName>
    </submittedName>
</protein>
<dbReference type="HOGENOM" id="CLU_163967_1_0_9"/>
<keyword evidence="3" id="KW-1185">Reference proteome</keyword>
<dbReference type="Proteomes" id="UP000005850">
    <property type="component" value="Chromosome"/>
</dbReference>
<evidence type="ECO:0000259" key="1">
    <source>
        <dbReference type="Pfam" id="PF01521"/>
    </source>
</evidence>
<organism evidence="2 3">
    <name type="scientific">Brevibacillus laterosporus LMG 15441</name>
    <dbReference type="NCBI Taxonomy" id="1042163"/>
    <lineage>
        <taxon>Bacteria</taxon>
        <taxon>Bacillati</taxon>
        <taxon>Bacillota</taxon>
        <taxon>Bacilli</taxon>
        <taxon>Bacillales</taxon>
        <taxon>Paenibacillaceae</taxon>
        <taxon>Brevibacillus</taxon>
    </lineage>
</organism>
<accession>A0A075QX92</accession>
<dbReference type="STRING" id="1042163.BRLA_c006540"/>
<dbReference type="eggNOG" id="COG4841">
    <property type="taxonomic scope" value="Bacteria"/>
</dbReference>
<feature type="domain" description="Core" evidence="1">
    <location>
        <begin position="4"/>
        <end position="97"/>
    </location>
</feature>
<reference evidence="2 3" key="1">
    <citation type="journal article" date="2011" name="J. Bacteriol.">
        <title>Genome sequence of Brevibacillus laterosporus LMG 15441, a pathogen of invertebrates.</title>
        <authorList>
            <person name="Djukic M."/>
            <person name="Poehlein A."/>
            <person name="Thurmer A."/>
            <person name="Daniel R."/>
        </authorList>
    </citation>
    <scope>NUCLEOTIDE SEQUENCE [LARGE SCALE GENOMIC DNA]</scope>
    <source>
        <strain evidence="2 3">LMG 15441</strain>
    </source>
</reference>
<proteinExistence type="predicted"/>
<dbReference type="InterPro" id="IPR035903">
    <property type="entry name" value="HesB-like_dom_sf"/>
</dbReference>
<dbReference type="RefSeq" id="WP_003335504.1">
    <property type="nucleotide sequence ID" value="NZ_CP007806.1"/>
</dbReference>
<sequence length="99" mass="11182">MKLQLTITPEFSKAYQKYAGFIPGETIRLYVRTSGPGTGGLFYAVEKDQLQSDDALYEVAGLRFVIRPSDFWYFDGGTLSYDEQLGEYGFMFTNPGLQP</sequence>
<evidence type="ECO:0000313" key="3">
    <source>
        <dbReference type="Proteomes" id="UP000005850"/>
    </source>
</evidence>
<gene>
    <name evidence="2" type="ORF">BRLA_c006540</name>
</gene>
<dbReference type="Gene3D" id="2.60.300.12">
    <property type="entry name" value="HesB-like domain"/>
    <property type="match status" value="1"/>
</dbReference>
<dbReference type="SUPFAM" id="SSF89360">
    <property type="entry name" value="HesB-like domain"/>
    <property type="match status" value="1"/>
</dbReference>
<evidence type="ECO:0000313" key="2">
    <source>
        <dbReference type="EMBL" id="AIG25012.1"/>
    </source>
</evidence>
<dbReference type="Pfam" id="PF01521">
    <property type="entry name" value="Fe-S_biosyn"/>
    <property type="match status" value="1"/>
</dbReference>
<dbReference type="KEGG" id="blr:BRLA_c006540"/>